<dbReference type="EMBL" id="AGNL01035756">
    <property type="protein sequence ID" value="EJK54478.1"/>
    <property type="molecule type" value="Genomic_DNA"/>
</dbReference>
<evidence type="ECO:0000313" key="2">
    <source>
        <dbReference type="Proteomes" id="UP000266841"/>
    </source>
</evidence>
<sequence>MAGFVKKVLQRNHFVTKLGFLDIKFSQEEVKTLCDAIKLRNAEGQPINGLALADCFDDGLDTPTLKMILTSITSGTTKAVELNLYRNGMSSREAAVIAEFLNSNPSLARLRLDDNQFDDADAAVLANSLSSNTHLRHILFKHNGIKENGRLAFLRSVIDVSSLTSCAAPTYPNDTGQMQTWLNE</sequence>
<dbReference type="InterPro" id="IPR052394">
    <property type="entry name" value="LRR-containing"/>
</dbReference>
<dbReference type="PANTHER" id="PTHR24114">
    <property type="entry name" value="LEUCINE RICH REPEAT FAMILY PROTEIN"/>
    <property type="match status" value="1"/>
</dbReference>
<accession>K0RL77</accession>
<name>K0RL77_THAOC</name>
<reference evidence="1 2" key="1">
    <citation type="journal article" date="2012" name="Genome Biol.">
        <title>Genome and low-iron response of an oceanic diatom adapted to chronic iron limitation.</title>
        <authorList>
            <person name="Lommer M."/>
            <person name="Specht M."/>
            <person name="Roy A.S."/>
            <person name="Kraemer L."/>
            <person name="Andreson R."/>
            <person name="Gutowska M.A."/>
            <person name="Wolf J."/>
            <person name="Bergner S.V."/>
            <person name="Schilhabel M.B."/>
            <person name="Klostermeier U.C."/>
            <person name="Beiko R.G."/>
            <person name="Rosenstiel P."/>
            <person name="Hippler M."/>
            <person name="Laroche J."/>
        </authorList>
    </citation>
    <scope>NUCLEOTIDE SEQUENCE [LARGE SCALE GENOMIC DNA]</scope>
    <source>
        <strain evidence="1 2">CCMP1005</strain>
    </source>
</reference>
<dbReference type="AlphaFoldDB" id="K0RL77"/>
<dbReference type="Gene3D" id="3.80.10.10">
    <property type="entry name" value="Ribonuclease Inhibitor"/>
    <property type="match status" value="1"/>
</dbReference>
<evidence type="ECO:0000313" key="1">
    <source>
        <dbReference type="EMBL" id="EJK54478.1"/>
    </source>
</evidence>
<proteinExistence type="predicted"/>
<protein>
    <submittedName>
        <fullName evidence="1">Uncharacterized protein</fullName>
    </submittedName>
</protein>
<gene>
    <name evidence="1" type="ORF">THAOC_25891</name>
</gene>
<comment type="caution">
    <text evidence="1">The sequence shown here is derived from an EMBL/GenBank/DDBJ whole genome shotgun (WGS) entry which is preliminary data.</text>
</comment>
<keyword evidence="2" id="KW-1185">Reference proteome</keyword>
<organism evidence="1 2">
    <name type="scientific">Thalassiosira oceanica</name>
    <name type="common">Marine diatom</name>
    <dbReference type="NCBI Taxonomy" id="159749"/>
    <lineage>
        <taxon>Eukaryota</taxon>
        <taxon>Sar</taxon>
        <taxon>Stramenopiles</taxon>
        <taxon>Ochrophyta</taxon>
        <taxon>Bacillariophyta</taxon>
        <taxon>Coscinodiscophyceae</taxon>
        <taxon>Thalassiosirophycidae</taxon>
        <taxon>Thalassiosirales</taxon>
        <taxon>Thalassiosiraceae</taxon>
        <taxon>Thalassiosira</taxon>
    </lineage>
</organism>
<dbReference type="SUPFAM" id="SSF52047">
    <property type="entry name" value="RNI-like"/>
    <property type="match status" value="1"/>
</dbReference>
<dbReference type="OrthoDB" id="188902at2759"/>
<dbReference type="Proteomes" id="UP000266841">
    <property type="component" value="Unassembled WGS sequence"/>
</dbReference>
<dbReference type="InterPro" id="IPR032675">
    <property type="entry name" value="LRR_dom_sf"/>
</dbReference>
<dbReference type="PANTHER" id="PTHR24114:SF2">
    <property type="entry name" value="F-BOX DOMAIN-CONTAINING PROTEIN-RELATED"/>
    <property type="match status" value="1"/>
</dbReference>